<name>A0A5N3P8Y1_9HYPH</name>
<evidence type="ECO:0000313" key="2">
    <source>
        <dbReference type="Proteomes" id="UP000325684"/>
    </source>
</evidence>
<dbReference type="AlphaFoldDB" id="A0A5N3P8Y1"/>
<keyword evidence="2" id="KW-1185">Reference proteome</keyword>
<dbReference type="RefSeq" id="WP_150946119.1">
    <property type="nucleotide sequence ID" value="NZ_VCMV01000024.1"/>
</dbReference>
<gene>
    <name evidence="1" type="ORF">FEZ63_15670</name>
</gene>
<evidence type="ECO:0000313" key="1">
    <source>
        <dbReference type="EMBL" id="KAB0266194.1"/>
    </source>
</evidence>
<reference evidence="1 2" key="1">
    <citation type="journal article" date="2019" name="Microorganisms">
        <title>Genome Insights into the Novel Species Microvirga brassicacearum, a Rapeseed Endophyte with Biotechnological Potential.</title>
        <authorList>
            <person name="Jimenez-Gomez A."/>
            <person name="Saati-Santamaria Z."/>
            <person name="Igual J.M."/>
            <person name="Rivas R."/>
            <person name="Mateos P.F."/>
            <person name="Garcia-Fraile P."/>
        </authorList>
    </citation>
    <scope>NUCLEOTIDE SEQUENCE [LARGE SCALE GENOMIC DNA]</scope>
    <source>
        <strain evidence="1 2">CDVBN77</strain>
    </source>
</reference>
<dbReference type="OrthoDB" id="8161952at2"/>
<accession>A0A5N3P8Y1</accession>
<dbReference type="EMBL" id="VCMV01000024">
    <property type="protein sequence ID" value="KAB0266194.1"/>
    <property type="molecule type" value="Genomic_DNA"/>
</dbReference>
<organism evidence="1 2">
    <name type="scientific">Microvirga brassicacearum</name>
    <dbReference type="NCBI Taxonomy" id="2580413"/>
    <lineage>
        <taxon>Bacteria</taxon>
        <taxon>Pseudomonadati</taxon>
        <taxon>Pseudomonadota</taxon>
        <taxon>Alphaproteobacteria</taxon>
        <taxon>Hyphomicrobiales</taxon>
        <taxon>Methylobacteriaceae</taxon>
        <taxon>Microvirga</taxon>
    </lineage>
</organism>
<comment type="caution">
    <text evidence="1">The sequence shown here is derived from an EMBL/GenBank/DDBJ whole genome shotgun (WGS) entry which is preliminary data.</text>
</comment>
<dbReference type="Proteomes" id="UP000325684">
    <property type="component" value="Unassembled WGS sequence"/>
</dbReference>
<protein>
    <submittedName>
        <fullName evidence="1">Uncharacterized protein</fullName>
    </submittedName>
</protein>
<sequence>MTLRTNYVVQTFEIHRKRLVPTIKTVAKSELTAVRSAETISQSKSGAAALEIIADDETGELSSARVLAKFGEVPDDFEELLQG</sequence>
<proteinExistence type="predicted"/>